<organism evidence="1 2">
    <name type="scientific">Peronosclerospora sorghi</name>
    <dbReference type="NCBI Taxonomy" id="230839"/>
    <lineage>
        <taxon>Eukaryota</taxon>
        <taxon>Sar</taxon>
        <taxon>Stramenopiles</taxon>
        <taxon>Oomycota</taxon>
        <taxon>Peronosporomycetes</taxon>
        <taxon>Peronosporales</taxon>
        <taxon>Peronosporaceae</taxon>
        <taxon>Peronosclerospora</taxon>
    </lineage>
</organism>
<name>A0ACC0WZ09_9STRA</name>
<protein>
    <submittedName>
        <fullName evidence="1">Uncharacterized protein</fullName>
    </submittedName>
</protein>
<evidence type="ECO:0000313" key="2">
    <source>
        <dbReference type="Proteomes" id="UP001163321"/>
    </source>
</evidence>
<proteinExistence type="predicted"/>
<reference evidence="1 2" key="1">
    <citation type="journal article" date="2022" name="bioRxiv">
        <title>The genome of the oomycete Peronosclerospora sorghi, a cosmopolitan pathogen of maize and sorghum, is inflated with dispersed pseudogenes.</title>
        <authorList>
            <person name="Fletcher K."/>
            <person name="Martin F."/>
            <person name="Isakeit T."/>
            <person name="Cavanaugh K."/>
            <person name="Magill C."/>
            <person name="Michelmore R."/>
        </authorList>
    </citation>
    <scope>NUCLEOTIDE SEQUENCE [LARGE SCALE GENOMIC DNA]</scope>
    <source>
        <strain evidence="1">P6</strain>
    </source>
</reference>
<keyword evidence="2" id="KW-1185">Reference proteome</keyword>
<dbReference type="Proteomes" id="UP001163321">
    <property type="component" value="Chromosome 1"/>
</dbReference>
<comment type="caution">
    <text evidence="1">The sequence shown here is derived from an EMBL/GenBank/DDBJ whole genome shotgun (WGS) entry which is preliminary data.</text>
</comment>
<sequence length="226" mass="24954">MYDEVSDTPTLARNSDLNDDLGQMTTFFSDKTSTFTPNEVDFCKMSIHGVSYGHGTSVIGREVTRRLGIDISASDMLADNTPTLVKTNHGNFLDPAGDFEHDSEARMHPKQAARIYDFLVHLAVSHSVVYETLSGNSSGTGFSVSSPDELALECLFQAQPDGQVLISVPTQCDRMVYERLQMIDFTNTRKRLSVVVQTPEKRIMLLTKGALSVIFPCLLQSTPIRG</sequence>
<evidence type="ECO:0000313" key="1">
    <source>
        <dbReference type="EMBL" id="KAI9922926.1"/>
    </source>
</evidence>
<gene>
    <name evidence="1" type="ORF">PsorP6_002489</name>
</gene>
<dbReference type="EMBL" id="CM047580">
    <property type="protein sequence ID" value="KAI9922926.1"/>
    <property type="molecule type" value="Genomic_DNA"/>
</dbReference>
<accession>A0ACC0WZ09</accession>